<dbReference type="AlphaFoldDB" id="A0A6I8PPL0"/>
<dbReference type="PROSITE" id="PS50188">
    <property type="entry name" value="B302_SPRY"/>
    <property type="match status" value="1"/>
</dbReference>
<dbReference type="FunFam" id="2.60.120.920:FF:000004">
    <property type="entry name" value="Butyrophilin subfamily 1 member A1"/>
    <property type="match status" value="1"/>
</dbReference>
<keyword evidence="5" id="KW-1133">Transmembrane helix</keyword>
<evidence type="ECO:0000256" key="3">
    <source>
        <dbReference type="ARBA" id="ARBA00022692"/>
    </source>
</evidence>
<dbReference type="SMART" id="SM00406">
    <property type="entry name" value="IGv"/>
    <property type="match status" value="1"/>
</dbReference>
<dbReference type="Proteomes" id="UP000002279">
    <property type="component" value="Chromosome X5"/>
</dbReference>
<dbReference type="GO" id="GO:0016020">
    <property type="term" value="C:membrane"/>
    <property type="evidence" value="ECO:0007669"/>
    <property type="project" value="UniProtKB-SubCell"/>
</dbReference>
<evidence type="ECO:0000313" key="12">
    <source>
        <dbReference type="Ensembl" id="ENSOANP00000054390.1"/>
    </source>
</evidence>
<dbReference type="Pfam" id="PF22705">
    <property type="entry name" value="C2-set_3"/>
    <property type="match status" value="1"/>
</dbReference>
<dbReference type="Bgee" id="ENSOANG00000021732">
    <property type="expression patterns" value="Expressed in adult mammalian kidney"/>
</dbReference>
<comment type="subcellular location">
    <subcellularLocation>
        <location evidence="1">Membrane</location>
        <topology evidence="1">Single-pass type I membrane protein</topology>
    </subcellularLocation>
</comment>
<dbReference type="InterPro" id="IPR007110">
    <property type="entry name" value="Ig-like_dom"/>
</dbReference>
<keyword evidence="4 9" id="KW-0732">Signal</keyword>
<dbReference type="CDD" id="cd13733">
    <property type="entry name" value="SPRY_PRY_C-I_1"/>
    <property type="match status" value="1"/>
</dbReference>
<feature type="domain" description="Ig-like" evidence="11">
    <location>
        <begin position="24"/>
        <end position="144"/>
    </location>
</feature>
<dbReference type="CDD" id="cd05713">
    <property type="entry name" value="IgV_MOG_like"/>
    <property type="match status" value="1"/>
</dbReference>
<dbReference type="InterPro" id="IPR003879">
    <property type="entry name" value="Butyrophylin_SPRY"/>
</dbReference>
<keyword evidence="8" id="KW-0393">Immunoglobulin domain</keyword>
<dbReference type="SUPFAM" id="SSF49899">
    <property type="entry name" value="Concanavalin A-like lectins/glucanases"/>
    <property type="match status" value="1"/>
</dbReference>
<dbReference type="Ensembl" id="ENSOANT00000049093.1">
    <property type="protein sequence ID" value="ENSOANP00000054390.1"/>
    <property type="gene ID" value="ENSOANG00000021732.2"/>
</dbReference>
<keyword evidence="3" id="KW-0812">Transmembrane</keyword>
<keyword evidence="7" id="KW-1015">Disulfide bond</keyword>
<keyword evidence="13" id="KW-1185">Reference proteome</keyword>
<evidence type="ECO:0000256" key="9">
    <source>
        <dbReference type="SAM" id="SignalP"/>
    </source>
</evidence>
<dbReference type="InterPro" id="IPR013320">
    <property type="entry name" value="ConA-like_dom_sf"/>
</dbReference>
<dbReference type="InterPro" id="IPR053896">
    <property type="entry name" value="BTN3A2-like_Ig-C"/>
</dbReference>
<dbReference type="FunFam" id="2.60.40.10:FF:000088">
    <property type="entry name" value="Butyrophilin subfamily 1 member A1"/>
    <property type="match status" value="1"/>
</dbReference>
<comment type="similarity">
    <text evidence="2">Belongs to the immunoglobulin superfamily. BTN/MOG family.</text>
</comment>
<evidence type="ECO:0000259" key="11">
    <source>
        <dbReference type="PROSITE" id="PS50835"/>
    </source>
</evidence>
<evidence type="ECO:0000256" key="2">
    <source>
        <dbReference type="ARBA" id="ARBA00007591"/>
    </source>
</evidence>
<dbReference type="Pfam" id="PF00622">
    <property type="entry name" value="SPRY"/>
    <property type="match status" value="1"/>
</dbReference>
<feature type="signal peptide" evidence="9">
    <location>
        <begin position="1"/>
        <end position="29"/>
    </location>
</feature>
<dbReference type="InterPro" id="IPR001870">
    <property type="entry name" value="B30.2/SPRY"/>
</dbReference>
<dbReference type="PROSITE" id="PS50835">
    <property type="entry name" value="IG_LIKE"/>
    <property type="match status" value="1"/>
</dbReference>
<feature type="chain" id="PRO_5026285075" evidence="9">
    <location>
        <begin position="30"/>
        <end position="496"/>
    </location>
</feature>
<reference evidence="12 13" key="1">
    <citation type="journal article" date="2008" name="Nature">
        <title>Genome analysis of the platypus reveals unique signatures of evolution.</title>
        <authorList>
            <person name="Warren W.C."/>
            <person name="Hillier L.W."/>
            <person name="Marshall Graves J.A."/>
            <person name="Birney E."/>
            <person name="Ponting C.P."/>
            <person name="Grutzner F."/>
            <person name="Belov K."/>
            <person name="Miller W."/>
            <person name="Clarke L."/>
            <person name="Chinwalla A.T."/>
            <person name="Yang S.P."/>
            <person name="Heger A."/>
            <person name="Locke D.P."/>
            <person name="Miethke P."/>
            <person name="Waters P.D."/>
            <person name="Veyrunes F."/>
            <person name="Fulton L."/>
            <person name="Fulton B."/>
            <person name="Graves T."/>
            <person name="Wallis J."/>
            <person name="Puente X.S."/>
            <person name="Lopez-Otin C."/>
            <person name="Ordonez G.R."/>
            <person name="Eichler E.E."/>
            <person name="Chen L."/>
            <person name="Cheng Z."/>
            <person name="Deakin J.E."/>
            <person name="Alsop A."/>
            <person name="Thompson K."/>
            <person name="Kirby P."/>
            <person name="Papenfuss A.T."/>
            <person name="Wakefield M.J."/>
            <person name="Olender T."/>
            <person name="Lancet D."/>
            <person name="Huttley G.A."/>
            <person name="Smit A.F."/>
            <person name="Pask A."/>
            <person name="Temple-Smith P."/>
            <person name="Batzer M.A."/>
            <person name="Walker J.A."/>
            <person name="Konkel M.K."/>
            <person name="Harris R.S."/>
            <person name="Whittington C.M."/>
            <person name="Wong E.S."/>
            <person name="Gemmell N.J."/>
            <person name="Buschiazzo E."/>
            <person name="Vargas Jentzsch I.M."/>
            <person name="Merkel A."/>
            <person name="Schmitz J."/>
            <person name="Zemann A."/>
            <person name="Churakov G."/>
            <person name="Kriegs J.O."/>
            <person name="Brosius J."/>
            <person name="Murchison E.P."/>
            <person name="Sachidanandam R."/>
            <person name="Smith C."/>
            <person name="Hannon G.J."/>
            <person name="Tsend-Ayush E."/>
            <person name="McMillan D."/>
            <person name="Attenborough R."/>
            <person name="Rens W."/>
            <person name="Ferguson-Smith M."/>
            <person name="Lefevre C.M."/>
            <person name="Sharp J.A."/>
            <person name="Nicholas K.R."/>
            <person name="Ray D.A."/>
            <person name="Kube M."/>
            <person name="Reinhardt R."/>
            <person name="Pringle T.H."/>
            <person name="Taylor J."/>
            <person name="Jones R.C."/>
            <person name="Nixon B."/>
            <person name="Dacheux J.L."/>
            <person name="Niwa H."/>
            <person name="Sekita Y."/>
            <person name="Huang X."/>
            <person name="Stark A."/>
            <person name="Kheradpour P."/>
            <person name="Kellis M."/>
            <person name="Flicek P."/>
            <person name="Chen Y."/>
            <person name="Webber C."/>
            <person name="Hardison R."/>
            <person name="Nelson J."/>
            <person name="Hallsworth-Pepin K."/>
            <person name="Delehaunty K."/>
            <person name="Markovic C."/>
            <person name="Minx P."/>
            <person name="Feng Y."/>
            <person name="Kremitzki C."/>
            <person name="Mitreva M."/>
            <person name="Glasscock J."/>
            <person name="Wylie T."/>
            <person name="Wohldmann P."/>
            <person name="Thiru P."/>
            <person name="Nhan M.N."/>
            <person name="Pohl C.S."/>
            <person name="Smith S.M."/>
            <person name="Hou S."/>
            <person name="Nefedov M."/>
            <person name="de Jong P.J."/>
            <person name="Renfree M.B."/>
            <person name="Mardis E.R."/>
            <person name="Wilson R.K."/>
        </authorList>
    </citation>
    <scope>NUCLEOTIDE SEQUENCE [LARGE SCALE GENOMIC DNA]</scope>
    <source>
        <strain evidence="12 13">Glennie</strain>
    </source>
</reference>
<dbReference type="InterPro" id="IPR006574">
    <property type="entry name" value="PRY"/>
</dbReference>
<evidence type="ECO:0000256" key="1">
    <source>
        <dbReference type="ARBA" id="ARBA00004479"/>
    </source>
</evidence>
<dbReference type="InterPro" id="IPR013106">
    <property type="entry name" value="Ig_V-set"/>
</dbReference>
<dbReference type="SMART" id="SM00409">
    <property type="entry name" value="IG"/>
    <property type="match status" value="1"/>
</dbReference>
<dbReference type="GeneTree" id="ENSGT00940000162079"/>
<sequence length="496" mass="55743">MEVRSFPASSLPCCIFSLFLLQLPSQNSAQMKVIGPGEPIKVQVGGDAKLNCYLEPKKDAQHMEVRWFRSQFSPAVHVYEHGQDQTADQMKEYQGRTELLKDTITDGNLTLKISPVRVSDDGEYRCYFDDEGDNEETTLQLQVTAVGSEPQLRLEGHEMKGIWLGCMTTGWYPAPQVRWKDARGEMVPSWSESLSQDTDGLFAVKLSVLVQEAFEGTVSCSLESPLLPQGKEAGISIAGQCHSQTPIQTWRFMAGRPREAEQKQRFPGSLRWGRKAEPHCWVDVTLDPDTAHPQLKLSEDQKSVNLGDARQNLPDTPERFNRTCCVLGREGFSSGRHYWEVEVGLNSGWGLGVIRENVSRKGTITLSPEQKFWIVGFNGEEYWTLTYPKTSLFLPQPLCRVGVYLDYEAGVISFYDPIPLTIYSLLGADSPPSAPCSSPSPSRAAATCVPNLIIIMLAFVKHLLYAEHCSKRWGRYRVIRLSHVRLTLLIPILQMR</sequence>
<dbReference type="InterPro" id="IPR003877">
    <property type="entry name" value="SPRY_dom"/>
</dbReference>
<evidence type="ECO:0000256" key="7">
    <source>
        <dbReference type="ARBA" id="ARBA00023157"/>
    </source>
</evidence>
<reference evidence="12" key="3">
    <citation type="submission" date="2025-09" db="UniProtKB">
        <authorList>
            <consortium name="Ensembl"/>
        </authorList>
    </citation>
    <scope>IDENTIFICATION</scope>
    <source>
        <strain evidence="12">Glennie</strain>
    </source>
</reference>
<proteinExistence type="inferred from homology"/>
<dbReference type="SMART" id="SM00589">
    <property type="entry name" value="PRY"/>
    <property type="match status" value="1"/>
</dbReference>
<dbReference type="Pfam" id="PF13765">
    <property type="entry name" value="PRY"/>
    <property type="match status" value="1"/>
</dbReference>
<dbReference type="PANTHER" id="PTHR24100">
    <property type="entry name" value="BUTYROPHILIN"/>
    <property type="match status" value="1"/>
</dbReference>
<evidence type="ECO:0000256" key="6">
    <source>
        <dbReference type="ARBA" id="ARBA00023136"/>
    </source>
</evidence>
<name>A0A6I8PPL0_ORNAN</name>
<dbReference type="PANTHER" id="PTHR24100:SF139">
    <property type="entry name" value="BUTYROPHILIN SUBFAMILY 2 MEMBER A2"/>
    <property type="match status" value="1"/>
</dbReference>
<protein>
    <submittedName>
        <fullName evidence="12">Uncharacterized protein</fullName>
    </submittedName>
</protein>
<dbReference type="Gene3D" id="2.60.120.920">
    <property type="match status" value="1"/>
</dbReference>
<keyword evidence="6" id="KW-0472">Membrane</keyword>
<dbReference type="OMA" id="SGYCART"/>
<accession>A0A6I8PPL0</accession>
<organism evidence="12 13">
    <name type="scientific">Ornithorhynchus anatinus</name>
    <name type="common">Duckbill platypus</name>
    <dbReference type="NCBI Taxonomy" id="9258"/>
    <lineage>
        <taxon>Eukaryota</taxon>
        <taxon>Metazoa</taxon>
        <taxon>Chordata</taxon>
        <taxon>Craniata</taxon>
        <taxon>Vertebrata</taxon>
        <taxon>Euteleostomi</taxon>
        <taxon>Mammalia</taxon>
        <taxon>Monotremata</taxon>
        <taxon>Ornithorhynchidae</taxon>
        <taxon>Ornithorhynchus</taxon>
    </lineage>
</organism>
<dbReference type="Pfam" id="PF07686">
    <property type="entry name" value="V-set"/>
    <property type="match status" value="1"/>
</dbReference>
<evidence type="ECO:0000256" key="8">
    <source>
        <dbReference type="ARBA" id="ARBA00023319"/>
    </source>
</evidence>
<evidence type="ECO:0000259" key="10">
    <source>
        <dbReference type="PROSITE" id="PS50188"/>
    </source>
</evidence>
<dbReference type="InterPro" id="IPR043136">
    <property type="entry name" value="B30.2/SPRY_sf"/>
</dbReference>
<dbReference type="SMART" id="SM00449">
    <property type="entry name" value="SPRY"/>
    <property type="match status" value="1"/>
</dbReference>
<dbReference type="InterPro" id="IPR050504">
    <property type="entry name" value="IgSF_BTN/MOG"/>
</dbReference>
<dbReference type="InterPro" id="IPR003599">
    <property type="entry name" value="Ig_sub"/>
</dbReference>
<dbReference type="InterPro" id="IPR013783">
    <property type="entry name" value="Ig-like_fold"/>
</dbReference>
<dbReference type="SUPFAM" id="SSF48726">
    <property type="entry name" value="Immunoglobulin"/>
    <property type="match status" value="2"/>
</dbReference>
<evidence type="ECO:0000256" key="5">
    <source>
        <dbReference type="ARBA" id="ARBA00022989"/>
    </source>
</evidence>
<dbReference type="PRINTS" id="PR01407">
    <property type="entry name" value="BUTYPHLNCDUF"/>
</dbReference>
<feature type="domain" description="B30.2/SPRY" evidence="10">
    <location>
        <begin position="264"/>
        <end position="470"/>
    </location>
</feature>
<dbReference type="Gene3D" id="2.60.40.10">
    <property type="entry name" value="Immunoglobulins"/>
    <property type="match status" value="2"/>
</dbReference>
<dbReference type="InterPro" id="IPR036179">
    <property type="entry name" value="Ig-like_dom_sf"/>
</dbReference>
<evidence type="ECO:0000256" key="4">
    <source>
        <dbReference type="ARBA" id="ARBA00022729"/>
    </source>
</evidence>
<dbReference type="FunFam" id="2.60.40.10:FF:000183">
    <property type="entry name" value="Myelin-oligodendrocyte glycoprotein"/>
    <property type="match status" value="1"/>
</dbReference>
<evidence type="ECO:0000313" key="13">
    <source>
        <dbReference type="Proteomes" id="UP000002279"/>
    </source>
</evidence>
<reference evidence="12" key="2">
    <citation type="submission" date="2025-08" db="UniProtKB">
        <authorList>
            <consortium name="Ensembl"/>
        </authorList>
    </citation>
    <scope>IDENTIFICATION</scope>
    <source>
        <strain evidence="12">Glennie</strain>
    </source>
</reference>